<name>A0A2P6N821_9EUKA</name>
<comment type="caution">
    <text evidence="5">The sequence shown here is derived from an EMBL/GenBank/DDBJ whole genome shotgun (WGS) entry which is preliminary data.</text>
</comment>
<dbReference type="InterPro" id="IPR046341">
    <property type="entry name" value="SET_dom_sf"/>
</dbReference>
<keyword evidence="1" id="KW-0489">Methyltransferase</keyword>
<dbReference type="EMBL" id="MDYQ01000161">
    <property type="protein sequence ID" value="PRP80095.1"/>
    <property type="molecule type" value="Genomic_DNA"/>
</dbReference>
<accession>A0A2P6N821</accession>
<dbReference type="SUPFAM" id="SSF81822">
    <property type="entry name" value="RuBisCo LSMT C-terminal, substrate-binding domain"/>
    <property type="match status" value="1"/>
</dbReference>
<dbReference type="Gene3D" id="3.90.1420.10">
    <property type="entry name" value="Rubisco LSMT, substrate-binding domain"/>
    <property type="match status" value="1"/>
</dbReference>
<organism evidence="5 6">
    <name type="scientific">Planoprotostelium fungivorum</name>
    <dbReference type="NCBI Taxonomy" id="1890364"/>
    <lineage>
        <taxon>Eukaryota</taxon>
        <taxon>Amoebozoa</taxon>
        <taxon>Evosea</taxon>
        <taxon>Variosea</taxon>
        <taxon>Cavosteliida</taxon>
        <taxon>Cavosteliaceae</taxon>
        <taxon>Planoprotostelium</taxon>
    </lineage>
</organism>
<dbReference type="InterPro" id="IPR036464">
    <property type="entry name" value="Rubisco_LSMT_subst-bd_sf"/>
</dbReference>
<dbReference type="GO" id="GO:0032259">
    <property type="term" value="P:methylation"/>
    <property type="evidence" value="ECO:0007669"/>
    <property type="project" value="UniProtKB-KW"/>
</dbReference>
<sequence>MGDEATSGAGFKNWVQQLGIDVNQGGNISQKLAVVLAQTKPSKCPHLGEWSQANVSKLLHPAQTFNTPLFWTEEEIQCIQNPATISENICGVRRLINPTAKIRDTIRQNVQRTEFHWAWTAVMTRCLHIDVSSLTQFKKLRGLCFEGSDEWSKNYYGLAPFFDGFNHSFVQVEGMYDERKREYRLIARQEWKEGEQVRESLWTSLTDEVFICYGPHSNSTILLEYGFVLPNNPNSRVDLSIEEQMDDREYTEEKKKILESFGLSTSRTENIFISSTGPSWNLLSTLRVLFLSSEEITLSDRILEERPVSDKNESLVKAYCAEMIRRWMKDHETTPEEDERLLSRGGTENARNAVSLRMEEKRIMLAALKEMEE</sequence>
<dbReference type="InterPro" id="IPR015353">
    <property type="entry name" value="Rubisco_LSMT_subst-bd"/>
</dbReference>
<reference evidence="5 6" key="1">
    <citation type="journal article" date="2018" name="Genome Biol. Evol.">
        <title>Multiple Roots of Fruiting Body Formation in Amoebozoa.</title>
        <authorList>
            <person name="Hillmann F."/>
            <person name="Forbes G."/>
            <person name="Novohradska S."/>
            <person name="Ferling I."/>
            <person name="Riege K."/>
            <person name="Groth M."/>
            <person name="Westermann M."/>
            <person name="Marz M."/>
            <person name="Spaller T."/>
            <person name="Winckler T."/>
            <person name="Schaap P."/>
            <person name="Glockner G."/>
        </authorList>
    </citation>
    <scope>NUCLEOTIDE SEQUENCE [LARGE SCALE GENOMIC DNA]</scope>
    <source>
        <strain evidence="5 6">Jena</strain>
    </source>
</reference>
<feature type="domain" description="Rubisco LSMT substrate-binding" evidence="4">
    <location>
        <begin position="249"/>
        <end position="363"/>
    </location>
</feature>
<evidence type="ECO:0000256" key="2">
    <source>
        <dbReference type="ARBA" id="ARBA00022679"/>
    </source>
</evidence>
<dbReference type="AlphaFoldDB" id="A0A2P6N821"/>
<keyword evidence="6" id="KW-1185">Reference proteome</keyword>
<dbReference type="SUPFAM" id="SSF82199">
    <property type="entry name" value="SET domain"/>
    <property type="match status" value="1"/>
</dbReference>
<dbReference type="GO" id="GO:0016279">
    <property type="term" value="F:protein-lysine N-methyltransferase activity"/>
    <property type="evidence" value="ECO:0007669"/>
    <property type="project" value="TreeGrafter"/>
</dbReference>
<dbReference type="Pfam" id="PF09273">
    <property type="entry name" value="Rubis-subs-bind"/>
    <property type="match status" value="1"/>
</dbReference>
<keyword evidence="2" id="KW-0808">Transferase</keyword>
<dbReference type="InParanoid" id="A0A2P6N821"/>
<evidence type="ECO:0000259" key="4">
    <source>
        <dbReference type="Pfam" id="PF09273"/>
    </source>
</evidence>
<dbReference type="InterPro" id="IPR050600">
    <property type="entry name" value="SETD3_SETD6_MTase"/>
</dbReference>
<protein>
    <submittedName>
        <fullName evidence="5">SET domain-containing protein 4</fullName>
    </submittedName>
</protein>
<evidence type="ECO:0000256" key="3">
    <source>
        <dbReference type="ARBA" id="ARBA00022691"/>
    </source>
</evidence>
<evidence type="ECO:0000313" key="6">
    <source>
        <dbReference type="Proteomes" id="UP000241769"/>
    </source>
</evidence>
<evidence type="ECO:0000313" key="5">
    <source>
        <dbReference type="EMBL" id="PRP80095.1"/>
    </source>
</evidence>
<keyword evidence="3" id="KW-0949">S-adenosyl-L-methionine</keyword>
<dbReference type="Gene3D" id="3.90.1410.10">
    <property type="entry name" value="set domain protein methyltransferase, domain 1"/>
    <property type="match status" value="1"/>
</dbReference>
<proteinExistence type="predicted"/>
<gene>
    <name evidence="5" type="ORF">PROFUN_12249</name>
</gene>
<dbReference type="PANTHER" id="PTHR13271">
    <property type="entry name" value="UNCHARACTERIZED PUTATIVE METHYLTRANSFERASE"/>
    <property type="match status" value="1"/>
</dbReference>
<dbReference type="Proteomes" id="UP000241769">
    <property type="component" value="Unassembled WGS sequence"/>
</dbReference>
<dbReference type="STRING" id="1890364.A0A2P6N821"/>
<dbReference type="OrthoDB" id="341421at2759"/>
<evidence type="ECO:0000256" key="1">
    <source>
        <dbReference type="ARBA" id="ARBA00022603"/>
    </source>
</evidence>